<dbReference type="Proteomes" id="UP000626109">
    <property type="component" value="Unassembled WGS sequence"/>
</dbReference>
<evidence type="ECO:0000256" key="1">
    <source>
        <dbReference type="ARBA" id="ARBA00022574"/>
    </source>
</evidence>
<dbReference type="Gene3D" id="2.130.10.10">
    <property type="entry name" value="YVTN repeat-like/Quinoprotein amine dehydrogenase"/>
    <property type="match status" value="1"/>
</dbReference>
<dbReference type="PRINTS" id="PR00320">
    <property type="entry name" value="GPROTEINBRPT"/>
</dbReference>
<dbReference type="InterPro" id="IPR020472">
    <property type="entry name" value="WD40_PAC1"/>
</dbReference>
<dbReference type="InterPro" id="IPR015943">
    <property type="entry name" value="WD40/YVTN_repeat-like_dom_sf"/>
</dbReference>
<evidence type="ECO:0000256" key="4">
    <source>
        <dbReference type="SAM" id="MobiDB-lite"/>
    </source>
</evidence>
<keyword evidence="1 3" id="KW-0853">WD repeat</keyword>
<dbReference type="SUPFAM" id="SSF50978">
    <property type="entry name" value="WD40 repeat-like"/>
    <property type="match status" value="1"/>
</dbReference>
<dbReference type="PROSITE" id="PS50294">
    <property type="entry name" value="WD_REPEATS_REGION"/>
    <property type="match status" value="1"/>
</dbReference>
<evidence type="ECO:0000256" key="2">
    <source>
        <dbReference type="ARBA" id="ARBA00022737"/>
    </source>
</evidence>
<dbReference type="InterPro" id="IPR019775">
    <property type="entry name" value="WD40_repeat_CS"/>
</dbReference>
<dbReference type="AlphaFoldDB" id="A0A813L6M6"/>
<protein>
    <recommendedName>
        <fullName evidence="7">Guanine nucleotide-binding protein subunit beta-like protein</fullName>
    </recommendedName>
</protein>
<feature type="repeat" description="WD" evidence="3">
    <location>
        <begin position="29"/>
        <end position="69"/>
    </location>
</feature>
<reference evidence="5" key="1">
    <citation type="submission" date="2021-02" db="EMBL/GenBank/DDBJ databases">
        <authorList>
            <person name="Dougan E. K."/>
            <person name="Rhodes N."/>
            <person name="Thang M."/>
            <person name="Chan C."/>
        </authorList>
    </citation>
    <scope>NUCLEOTIDE SEQUENCE</scope>
</reference>
<proteinExistence type="predicted"/>
<dbReference type="Pfam" id="PF00400">
    <property type="entry name" value="WD40"/>
    <property type="match status" value="2"/>
</dbReference>
<accession>A0A813L6M6</accession>
<dbReference type="InterPro" id="IPR001680">
    <property type="entry name" value="WD40_rpt"/>
</dbReference>
<dbReference type="PROSITE" id="PS50082">
    <property type="entry name" value="WD_REPEATS_2"/>
    <property type="match status" value="1"/>
</dbReference>
<dbReference type="EMBL" id="CAJNNW010033476">
    <property type="protein sequence ID" value="CAE8719138.1"/>
    <property type="molecule type" value="Genomic_DNA"/>
</dbReference>
<sequence length="181" mass="19153">MRAVSGSCDHTLKHWDLKPGAASPLLATLTGHTDVVSCLALSPQGCVLSGSWDGSIRLWDLGSEQPSGDNDNDNDNDNNKNKNKNKNSSQEVQVQLVFALDAAHPVTCLSVDWGSLRAVTGSERCMKLWDLDLKACTNTWRGHLGTDAGYTEAGMSVSVGHLEAVSCVVMSSCPPIGGGVD</sequence>
<organism evidence="5 6">
    <name type="scientific">Polarella glacialis</name>
    <name type="common">Dinoflagellate</name>
    <dbReference type="NCBI Taxonomy" id="89957"/>
    <lineage>
        <taxon>Eukaryota</taxon>
        <taxon>Sar</taxon>
        <taxon>Alveolata</taxon>
        <taxon>Dinophyceae</taxon>
        <taxon>Suessiales</taxon>
        <taxon>Suessiaceae</taxon>
        <taxon>Polarella</taxon>
    </lineage>
</organism>
<comment type="caution">
    <text evidence="5">The sequence shown here is derived from an EMBL/GenBank/DDBJ whole genome shotgun (WGS) entry which is preliminary data.</text>
</comment>
<evidence type="ECO:0000313" key="5">
    <source>
        <dbReference type="EMBL" id="CAE8719138.1"/>
    </source>
</evidence>
<evidence type="ECO:0008006" key="7">
    <source>
        <dbReference type="Google" id="ProtNLM"/>
    </source>
</evidence>
<keyword evidence="2" id="KW-0677">Repeat</keyword>
<name>A0A813L6M6_POLGL</name>
<gene>
    <name evidence="5" type="ORF">PGLA2088_LOCUS40466</name>
</gene>
<dbReference type="PROSITE" id="PS00678">
    <property type="entry name" value="WD_REPEATS_1"/>
    <property type="match status" value="1"/>
</dbReference>
<evidence type="ECO:0000256" key="3">
    <source>
        <dbReference type="PROSITE-ProRule" id="PRU00221"/>
    </source>
</evidence>
<dbReference type="SMART" id="SM00320">
    <property type="entry name" value="WD40"/>
    <property type="match status" value="2"/>
</dbReference>
<dbReference type="PANTHER" id="PTHR22847">
    <property type="entry name" value="WD40 REPEAT PROTEIN"/>
    <property type="match status" value="1"/>
</dbReference>
<evidence type="ECO:0000313" key="6">
    <source>
        <dbReference type="Proteomes" id="UP000626109"/>
    </source>
</evidence>
<dbReference type="PANTHER" id="PTHR22847:SF637">
    <property type="entry name" value="WD REPEAT DOMAIN 5B"/>
    <property type="match status" value="1"/>
</dbReference>
<dbReference type="InterPro" id="IPR036322">
    <property type="entry name" value="WD40_repeat_dom_sf"/>
</dbReference>
<feature type="region of interest" description="Disordered" evidence="4">
    <location>
        <begin position="61"/>
        <end position="89"/>
    </location>
</feature>
<dbReference type="GO" id="GO:1990234">
    <property type="term" value="C:transferase complex"/>
    <property type="evidence" value="ECO:0007669"/>
    <property type="project" value="UniProtKB-ARBA"/>
</dbReference>